<keyword evidence="8" id="KW-1185">Reference proteome</keyword>
<dbReference type="EMBL" id="JAPTMU010000008">
    <property type="protein sequence ID" value="KAJ4939779.1"/>
    <property type="molecule type" value="Genomic_DNA"/>
</dbReference>
<feature type="region of interest" description="Disordered" evidence="6">
    <location>
        <begin position="435"/>
        <end position="486"/>
    </location>
</feature>
<protein>
    <recommendedName>
        <fullName evidence="9">Zinc finger BED domain-containing protein 4</fullName>
    </recommendedName>
</protein>
<feature type="compositionally biased region" description="Acidic residues" evidence="6">
    <location>
        <begin position="444"/>
        <end position="456"/>
    </location>
</feature>
<keyword evidence="4" id="KW-0862">Zinc</keyword>
<evidence type="ECO:0000313" key="7">
    <source>
        <dbReference type="EMBL" id="KAJ4939779.1"/>
    </source>
</evidence>
<sequence length="486" mass="54884">MGSTSAKATNTSNLWSHLRNHHPGIYGTGQGKSESESQQGTMTPTQPTMHDMLEKQKKWPKSDNRSILMDKLITEMIFTDNQPFTLVSDVGFKRLMAAAEPRYALKNEKYYHTVKLYDVHHKVVEKIKALIQPENAGHSLSFTTDCWSGSTEPLMSLTCHFIDNEWTRKQVVLNTKAMHGSHSGEHIGETFLSMLDDWKISKDCVALVLRDIGANMVKGMRLAELPDFSCTAHSLQLVVNDGLSSQRAIIDVIAMLKRCATHFHHSILAKQRLRAIQKDLGLPEHNLVQAVPTRWNSTLQMLQRALEQKRALSIYAGEHGGFACPNSHQWDIVSNVVKTLIPKEEVTLEVSHNNSSASCIIPCLTVLKMLFQGEGPSTQDIRTLRQVMRESLVKRFSKLEETKIVVLACLLDPRYKNHVFSSDATLTKAKEWLKEDVTSQEEPAAAEEDISEEEQAAAEGTNEEDRRTTKRQWREQISCRANDRQA</sequence>
<dbReference type="AlphaFoldDB" id="A0AAD6FNM5"/>
<evidence type="ECO:0000256" key="2">
    <source>
        <dbReference type="ARBA" id="ARBA00022723"/>
    </source>
</evidence>
<dbReference type="Proteomes" id="UP001219934">
    <property type="component" value="Unassembled WGS sequence"/>
</dbReference>
<keyword evidence="3" id="KW-0863">Zinc-finger</keyword>
<proteinExistence type="predicted"/>
<organism evidence="7 8">
    <name type="scientific">Pogonophryne albipinna</name>
    <dbReference type="NCBI Taxonomy" id="1090488"/>
    <lineage>
        <taxon>Eukaryota</taxon>
        <taxon>Metazoa</taxon>
        <taxon>Chordata</taxon>
        <taxon>Craniata</taxon>
        <taxon>Vertebrata</taxon>
        <taxon>Euteleostomi</taxon>
        <taxon>Actinopterygii</taxon>
        <taxon>Neopterygii</taxon>
        <taxon>Teleostei</taxon>
        <taxon>Neoteleostei</taxon>
        <taxon>Acanthomorphata</taxon>
        <taxon>Eupercaria</taxon>
        <taxon>Perciformes</taxon>
        <taxon>Notothenioidei</taxon>
        <taxon>Pogonophryne</taxon>
    </lineage>
</organism>
<dbReference type="SUPFAM" id="SSF53098">
    <property type="entry name" value="Ribonuclease H-like"/>
    <property type="match status" value="1"/>
</dbReference>
<dbReference type="SUPFAM" id="SSF140996">
    <property type="entry name" value="Hermes dimerisation domain"/>
    <property type="match status" value="1"/>
</dbReference>
<accession>A0AAD6FNM5</accession>
<keyword evidence="5" id="KW-0539">Nucleus</keyword>
<dbReference type="InterPro" id="IPR052035">
    <property type="entry name" value="ZnF_BED_domain_contain"/>
</dbReference>
<comment type="caution">
    <text evidence="7">The sequence shown here is derived from an EMBL/GenBank/DDBJ whole genome shotgun (WGS) entry which is preliminary data.</text>
</comment>
<gene>
    <name evidence="7" type="ORF">JOQ06_029215</name>
</gene>
<evidence type="ECO:0000256" key="5">
    <source>
        <dbReference type="ARBA" id="ARBA00023242"/>
    </source>
</evidence>
<evidence type="ECO:0000256" key="3">
    <source>
        <dbReference type="ARBA" id="ARBA00022771"/>
    </source>
</evidence>
<evidence type="ECO:0000313" key="8">
    <source>
        <dbReference type="Proteomes" id="UP001219934"/>
    </source>
</evidence>
<evidence type="ECO:0008006" key="9">
    <source>
        <dbReference type="Google" id="ProtNLM"/>
    </source>
</evidence>
<dbReference type="PANTHER" id="PTHR46481">
    <property type="entry name" value="ZINC FINGER BED DOMAIN-CONTAINING PROTEIN 4"/>
    <property type="match status" value="1"/>
</dbReference>
<evidence type="ECO:0000256" key="1">
    <source>
        <dbReference type="ARBA" id="ARBA00004123"/>
    </source>
</evidence>
<name>A0AAD6FNM5_9TELE</name>
<dbReference type="GO" id="GO:0008270">
    <property type="term" value="F:zinc ion binding"/>
    <property type="evidence" value="ECO:0007669"/>
    <property type="project" value="UniProtKB-KW"/>
</dbReference>
<comment type="subcellular location">
    <subcellularLocation>
        <location evidence="1">Nucleus</location>
    </subcellularLocation>
</comment>
<evidence type="ECO:0000256" key="4">
    <source>
        <dbReference type="ARBA" id="ARBA00022833"/>
    </source>
</evidence>
<keyword evidence="2" id="KW-0479">Metal-binding</keyword>
<dbReference type="PANTHER" id="PTHR46481:SF10">
    <property type="entry name" value="ZINC FINGER BED DOMAIN-CONTAINING PROTEIN 39"/>
    <property type="match status" value="1"/>
</dbReference>
<dbReference type="InterPro" id="IPR012337">
    <property type="entry name" value="RNaseH-like_sf"/>
</dbReference>
<reference evidence="7" key="1">
    <citation type="submission" date="2022-11" db="EMBL/GenBank/DDBJ databases">
        <title>Chromosome-level genome of Pogonophryne albipinna.</title>
        <authorList>
            <person name="Jo E."/>
        </authorList>
    </citation>
    <scope>NUCLEOTIDE SEQUENCE</scope>
    <source>
        <strain evidence="7">SGF0006</strain>
        <tissue evidence="7">Muscle</tissue>
    </source>
</reference>
<feature type="region of interest" description="Disordered" evidence="6">
    <location>
        <begin position="17"/>
        <end position="46"/>
    </location>
</feature>
<evidence type="ECO:0000256" key="6">
    <source>
        <dbReference type="SAM" id="MobiDB-lite"/>
    </source>
</evidence>
<dbReference type="GO" id="GO:0005634">
    <property type="term" value="C:nucleus"/>
    <property type="evidence" value="ECO:0007669"/>
    <property type="project" value="UniProtKB-SubCell"/>
</dbReference>